<name>A0ABW5NSE9_9FLAO</name>
<protein>
    <recommendedName>
        <fullName evidence="4">CcmD family protein</fullName>
    </recommendedName>
</protein>
<comment type="caution">
    <text evidence="2">The sequence shown here is derived from an EMBL/GenBank/DDBJ whole genome shotgun (WGS) entry which is preliminary data.</text>
</comment>
<proteinExistence type="predicted"/>
<evidence type="ECO:0000313" key="3">
    <source>
        <dbReference type="Proteomes" id="UP001597480"/>
    </source>
</evidence>
<evidence type="ECO:0000313" key="2">
    <source>
        <dbReference type="EMBL" id="MFD2602007.1"/>
    </source>
</evidence>
<sequence length="73" mass="8321">MKLLLILPNLVLIAVSGINLYNELNTGRLNNNLAVTVLHFSVLIMCVVFVGLIIRSMFKVVETNEEELYYQPR</sequence>
<accession>A0ABW5NSE9</accession>
<dbReference type="EMBL" id="JBHUMD010000008">
    <property type="protein sequence ID" value="MFD2602007.1"/>
    <property type="molecule type" value="Genomic_DNA"/>
</dbReference>
<gene>
    <name evidence="2" type="ORF">ACFSR3_08060</name>
</gene>
<keyword evidence="1" id="KW-1133">Transmembrane helix</keyword>
<keyword evidence="1" id="KW-0812">Transmembrane</keyword>
<keyword evidence="1" id="KW-0472">Membrane</keyword>
<organism evidence="2 3">
    <name type="scientific">Flavobacterium suzhouense</name>
    <dbReference type="NCBI Taxonomy" id="1529638"/>
    <lineage>
        <taxon>Bacteria</taxon>
        <taxon>Pseudomonadati</taxon>
        <taxon>Bacteroidota</taxon>
        <taxon>Flavobacteriia</taxon>
        <taxon>Flavobacteriales</taxon>
        <taxon>Flavobacteriaceae</taxon>
        <taxon>Flavobacterium</taxon>
    </lineage>
</organism>
<evidence type="ECO:0008006" key="4">
    <source>
        <dbReference type="Google" id="ProtNLM"/>
    </source>
</evidence>
<evidence type="ECO:0000256" key="1">
    <source>
        <dbReference type="SAM" id="Phobius"/>
    </source>
</evidence>
<dbReference type="Proteomes" id="UP001597480">
    <property type="component" value="Unassembled WGS sequence"/>
</dbReference>
<dbReference type="RefSeq" id="WP_114758801.1">
    <property type="nucleotide sequence ID" value="NZ_JBHUMD010000008.1"/>
</dbReference>
<keyword evidence="3" id="KW-1185">Reference proteome</keyword>
<reference evidence="3" key="1">
    <citation type="journal article" date="2019" name="Int. J. Syst. Evol. Microbiol.">
        <title>The Global Catalogue of Microorganisms (GCM) 10K type strain sequencing project: providing services to taxonomists for standard genome sequencing and annotation.</title>
        <authorList>
            <consortium name="The Broad Institute Genomics Platform"/>
            <consortium name="The Broad Institute Genome Sequencing Center for Infectious Disease"/>
            <person name="Wu L."/>
            <person name="Ma J."/>
        </authorList>
    </citation>
    <scope>NUCLEOTIDE SEQUENCE [LARGE SCALE GENOMIC DNA]</scope>
    <source>
        <strain evidence="3">KCTC 42107</strain>
    </source>
</reference>
<feature type="transmembrane region" description="Helical" evidence="1">
    <location>
        <begin position="33"/>
        <end position="54"/>
    </location>
</feature>